<proteinExistence type="inferred from homology"/>
<dbReference type="Pfam" id="PF02798">
    <property type="entry name" value="GST_N"/>
    <property type="match status" value="1"/>
</dbReference>
<sequence>MVKLYDYAGSGNSYKIKLLLAQLQRPYETVEVEIFRGESRTPEFLAKNPAGRIPVLEIAPGEYLAESNAILCYLASGTALWPEAPLLRAQVLQWLFFEQYEIEPTVGTVRFWKLTGRDKTQGSLLEKKTAQGQDALRSLDRHLEHRSFLVGDAYSIADIALYAYTHVAEEGGGFSFDSLPALRRWLKRIEEQPHWIPGPAPYSAAAYL</sequence>
<evidence type="ECO:0000259" key="2">
    <source>
        <dbReference type="PROSITE" id="PS50404"/>
    </source>
</evidence>
<dbReference type="InterPro" id="IPR004046">
    <property type="entry name" value="GST_C"/>
</dbReference>
<dbReference type="Proteomes" id="UP001379533">
    <property type="component" value="Chromosome"/>
</dbReference>
<dbReference type="InterPro" id="IPR036249">
    <property type="entry name" value="Thioredoxin-like_sf"/>
</dbReference>
<dbReference type="SUPFAM" id="SSF52833">
    <property type="entry name" value="Thioredoxin-like"/>
    <property type="match status" value="1"/>
</dbReference>
<feature type="domain" description="GST N-terminal" evidence="2">
    <location>
        <begin position="1"/>
        <end position="82"/>
    </location>
</feature>
<dbReference type="Gene3D" id="3.40.30.10">
    <property type="entry name" value="Glutaredoxin"/>
    <property type="match status" value="1"/>
</dbReference>
<gene>
    <name evidence="4" type="ORF">LZC95_12030</name>
</gene>
<evidence type="ECO:0000256" key="1">
    <source>
        <dbReference type="RuleBase" id="RU003494"/>
    </source>
</evidence>
<feature type="domain" description="GST C-terminal" evidence="3">
    <location>
        <begin position="84"/>
        <end position="208"/>
    </location>
</feature>
<protein>
    <submittedName>
        <fullName evidence="4">Glutathione S-transferase family protein</fullName>
    </submittedName>
</protein>
<dbReference type="Gene3D" id="1.20.1050.10">
    <property type="match status" value="1"/>
</dbReference>
<keyword evidence="5" id="KW-1185">Reference proteome</keyword>
<reference evidence="4 5" key="1">
    <citation type="submission" date="2021-12" db="EMBL/GenBank/DDBJ databases">
        <title>Discovery of the Pendulisporaceae a myxobacterial family with distinct sporulation behavior and unique specialized metabolism.</title>
        <authorList>
            <person name="Garcia R."/>
            <person name="Popoff A."/>
            <person name="Bader C.D."/>
            <person name="Loehr J."/>
            <person name="Walesch S."/>
            <person name="Walt C."/>
            <person name="Boldt J."/>
            <person name="Bunk B."/>
            <person name="Haeckl F.J.F.P.J."/>
            <person name="Gunesch A.P."/>
            <person name="Birkelbach J."/>
            <person name="Nuebel U."/>
            <person name="Pietschmann T."/>
            <person name="Bach T."/>
            <person name="Mueller R."/>
        </authorList>
    </citation>
    <scope>NUCLEOTIDE SEQUENCE [LARGE SCALE GENOMIC DNA]</scope>
    <source>
        <strain evidence="4 5">MSr12523</strain>
    </source>
</reference>
<organism evidence="4 5">
    <name type="scientific">Pendulispora brunnea</name>
    <dbReference type="NCBI Taxonomy" id="2905690"/>
    <lineage>
        <taxon>Bacteria</taxon>
        <taxon>Pseudomonadati</taxon>
        <taxon>Myxococcota</taxon>
        <taxon>Myxococcia</taxon>
        <taxon>Myxococcales</taxon>
        <taxon>Sorangiineae</taxon>
        <taxon>Pendulisporaceae</taxon>
        <taxon>Pendulispora</taxon>
    </lineage>
</organism>
<dbReference type="SFLD" id="SFLDS00019">
    <property type="entry name" value="Glutathione_Transferase_(cytos"/>
    <property type="match status" value="1"/>
</dbReference>
<dbReference type="InterPro" id="IPR040079">
    <property type="entry name" value="Glutathione_S-Trfase"/>
</dbReference>
<dbReference type="InterPro" id="IPR036282">
    <property type="entry name" value="Glutathione-S-Trfase_C_sf"/>
</dbReference>
<evidence type="ECO:0000313" key="5">
    <source>
        <dbReference type="Proteomes" id="UP001379533"/>
    </source>
</evidence>
<evidence type="ECO:0000259" key="3">
    <source>
        <dbReference type="PROSITE" id="PS50405"/>
    </source>
</evidence>
<evidence type="ECO:0000313" key="4">
    <source>
        <dbReference type="EMBL" id="WXA97559.1"/>
    </source>
</evidence>
<dbReference type="SUPFAM" id="SSF47616">
    <property type="entry name" value="GST C-terminal domain-like"/>
    <property type="match status" value="1"/>
</dbReference>
<dbReference type="SFLD" id="SFLDG01151">
    <property type="entry name" value="Main.2:_Nu-like"/>
    <property type="match status" value="1"/>
</dbReference>
<dbReference type="InterPro" id="IPR004045">
    <property type="entry name" value="Glutathione_S-Trfase_N"/>
</dbReference>
<name>A0ABZ2KG62_9BACT</name>
<dbReference type="CDD" id="cd03056">
    <property type="entry name" value="GST_N_4"/>
    <property type="match status" value="1"/>
</dbReference>
<dbReference type="PANTHER" id="PTHR44051:SF2">
    <property type="entry name" value="HYPOTHETICAL GLUTATHIONE S-TRANSFERASE LIKE PROTEIN"/>
    <property type="match status" value="1"/>
</dbReference>
<dbReference type="SFLD" id="SFLDG00358">
    <property type="entry name" value="Main_(cytGST)"/>
    <property type="match status" value="1"/>
</dbReference>
<accession>A0ABZ2KG62</accession>
<dbReference type="PROSITE" id="PS50405">
    <property type="entry name" value="GST_CTER"/>
    <property type="match status" value="1"/>
</dbReference>
<dbReference type="EMBL" id="CP089982">
    <property type="protein sequence ID" value="WXA97559.1"/>
    <property type="molecule type" value="Genomic_DNA"/>
</dbReference>
<dbReference type="InterPro" id="IPR010987">
    <property type="entry name" value="Glutathione-S-Trfase_C-like"/>
</dbReference>
<dbReference type="Pfam" id="PF00043">
    <property type="entry name" value="GST_C"/>
    <property type="match status" value="1"/>
</dbReference>
<comment type="similarity">
    <text evidence="1">Belongs to the GST superfamily.</text>
</comment>
<dbReference type="RefSeq" id="WP_394848181.1">
    <property type="nucleotide sequence ID" value="NZ_CP089982.1"/>
</dbReference>
<dbReference type="PROSITE" id="PS50404">
    <property type="entry name" value="GST_NTER"/>
    <property type="match status" value="1"/>
</dbReference>
<dbReference type="PANTHER" id="PTHR44051">
    <property type="entry name" value="GLUTATHIONE S-TRANSFERASE-RELATED"/>
    <property type="match status" value="1"/>
</dbReference>